<dbReference type="GO" id="GO:0016020">
    <property type="term" value="C:membrane"/>
    <property type="evidence" value="ECO:0007669"/>
    <property type="project" value="UniProtKB-SubCell"/>
</dbReference>
<evidence type="ECO:0000256" key="4">
    <source>
        <dbReference type="ARBA" id="ARBA00023136"/>
    </source>
</evidence>
<evidence type="ECO:0000256" key="3">
    <source>
        <dbReference type="ARBA" id="ARBA00022989"/>
    </source>
</evidence>
<feature type="transmembrane region" description="Helical" evidence="5">
    <location>
        <begin position="108"/>
        <end position="132"/>
    </location>
</feature>
<comment type="subcellular location">
    <subcellularLocation>
        <location evidence="1">Membrane</location>
    </subcellularLocation>
</comment>
<keyword evidence="7" id="KW-1185">Reference proteome</keyword>
<evidence type="ECO:0000256" key="5">
    <source>
        <dbReference type="SAM" id="Phobius"/>
    </source>
</evidence>
<sequence>MPESPYWLSMHDYDIEAAKTLSWLRGQPVNTDRVIEEIYELSLGVHEEMQHPRNFKDLVATKGHRKALLIVECLAMAQRLSGCCMGTTLIAVWYFLHEFTSVDAMQHHWIPFAGFVVYSISFSVGLGPLPTTSQGEMFSANNRALASAITSMVLAFTSFISNTIYLPLADHFGMCTNYFLFSAISFATIFFVHFVVIETKGKTLHQVQEELEA</sequence>
<dbReference type="Gene3D" id="1.20.1250.20">
    <property type="entry name" value="MFS general substrate transporter like domains"/>
    <property type="match status" value="2"/>
</dbReference>
<dbReference type="PANTHER" id="PTHR48021:SF46">
    <property type="entry name" value="MAJOR FACILITATOR SUPERFAMILY (MFS) PROFILE DOMAIN-CONTAINING PROTEIN"/>
    <property type="match status" value="1"/>
</dbReference>
<name>A0AAW1D4L9_9HEMI</name>
<dbReference type="EMBL" id="JAPXFL010000006">
    <property type="protein sequence ID" value="KAK9505954.1"/>
    <property type="molecule type" value="Genomic_DNA"/>
</dbReference>
<evidence type="ECO:0000313" key="7">
    <source>
        <dbReference type="Proteomes" id="UP001461498"/>
    </source>
</evidence>
<proteinExistence type="predicted"/>
<accession>A0AAW1D4L9</accession>
<dbReference type="Proteomes" id="UP001461498">
    <property type="component" value="Unassembled WGS sequence"/>
</dbReference>
<keyword evidence="4 5" id="KW-0472">Membrane</keyword>
<gene>
    <name evidence="6" type="ORF">O3M35_009909</name>
</gene>
<dbReference type="GO" id="GO:0022857">
    <property type="term" value="F:transmembrane transporter activity"/>
    <property type="evidence" value="ECO:0007669"/>
    <property type="project" value="InterPro"/>
</dbReference>
<feature type="transmembrane region" description="Helical" evidence="5">
    <location>
        <begin position="68"/>
        <end position="96"/>
    </location>
</feature>
<dbReference type="AlphaFoldDB" id="A0AAW1D4L9"/>
<evidence type="ECO:0000313" key="6">
    <source>
        <dbReference type="EMBL" id="KAK9505954.1"/>
    </source>
</evidence>
<dbReference type="PANTHER" id="PTHR48021">
    <property type="match status" value="1"/>
</dbReference>
<protein>
    <recommendedName>
        <fullName evidence="8">Major facilitator superfamily (MFS) profile domain-containing protein</fullName>
    </recommendedName>
</protein>
<dbReference type="InterPro" id="IPR036259">
    <property type="entry name" value="MFS_trans_sf"/>
</dbReference>
<dbReference type="InterPro" id="IPR050549">
    <property type="entry name" value="MFS_Trehalose_Transporter"/>
</dbReference>
<dbReference type="SUPFAM" id="SSF103473">
    <property type="entry name" value="MFS general substrate transporter"/>
    <property type="match status" value="1"/>
</dbReference>
<evidence type="ECO:0000256" key="2">
    <source>
        <dbReference type="ARBA" id="ARBA00022692"/>
    </source>
</evidence>
<evidence type="ECO:0008006" key="8">
    <source>
        <dbReference type="Google" id="ProtNLM"/>
    </source>
</evidence>
<feature type="transmembrane region" description="Helical" evidence="5">
    <location>
        <begin position="178"/>
        <end position="197"/>
    </location>
</feature>
<keyword evidence="3 5" id="KW-1133">Transmembrane helix</keyword>
<dbReference type="InterPro" id="IPR005828">
    <property type="entry name" value="MFS_sugar_transport-like"/>
</dbReference>
<feature type="transmembrane region" description="Helical" evidence="5">
    <location>
        <begin position="144"/>
        <end position="166"/>
    </location>
</feature>
<comment type="caution">
    <text evidence="6">The sequence shown here is derived from an EMBL/GenBank/DDBJ whole genome shotgun (WGS) entry which is preliminary data.</text>
</comment>
<reference evidence="6 7" key="1">
    <citation type="submission" date="2022-12" db="EMBL/GenBank/DDBJ databases">
        <title>Chromosome-level genome assembly of true bugs.</title>
        <authorList>
            <person name="Ma L."/>
            <person name="Li H."/>
        </authorList>
    </citation>
    <scope>NUCLEOTIDE SEQUENCE [LARGE SCALE GENOMIC DNA]</scope>
    <source>
        <strain evidence="6">Lab_2022b</strain>
    </source>
</reference>
<evidence type="ECO:0000256" key="1">
    <source>
        <dbReference type="ARBA" id="ARBA00004370"/>
    </source>
</evidence>
<organism evidence="6 7">
    <name type="scientific">Rhynocoris fuscipes</name>
    <dbReference type="NCBI Taxonomy" id="488301"/>
    <lineage>
        <taxon>Eukaryota</taxon>
        <taxon>Metazoa</taxon>
        <taxon>Ecdysozoa</taxon>
        <taxon>Arthropoda</taxon>
        <taxon>Hexapoda</taxon>
        <taxon>Insecta</taxon>
        <taxon>Pterygota</taxon>
        <taxon>Neoptera</taxon>
        <taxon>Paraneoptera</taxon>
        <taxon>Hemiptera</taxon>
        <taxon>Heteroptera</taxon>
        <taxon>Panheteroptera</taxon>
        <taxon>Cimicomorpha</taxon>
        <taxon>Reduviidae</taxon>
        <taxon>Harpactorinae</taxon>
        <taxon>Harpactorini</taxon>
        <taxon>Rhynocoris</taxon>
    </lineage>
</organism>
<keyword evidence="2 5" id="KW-0812">Transmembrane</keyword>
<dbReference type="Pfam" id="PF00083">
    <property type="entry name" value="Sugar_tr"/>
    <property type="match status" value="2"/>
</dbReference>